<evidence type="ECO:0000313" key="4">
    <source>
        <dbReference type="Proteomes" id="UP000700334"/>
    </source>
</evidence>
<feature type="non-terminal residue" evidence="3">
    <location>
        <position position="763"/>
    </location>
</feature>
<feature type="region of interest" description="Disordered" evidence="1">
    <location>
        <begin position="448"/>
        <end position="531"/>
    </location>
</feature>
<keyword evidence="2" id="KW-0812">Transmembrane</keyword>
<feature type="compositionally biased region" description="Pro residues" evidence="1">
    <location>
        <begin position="518"/>
        <end position="531"/>
    </location>
</feature>
<accession>A0A8J6DVX3</accession>
<proteinExistence type="predicted"/>
<feature type="transmembrane region" description="Helical" evidence="2">
    <location>
        <begin position="542"/>
        <end position="560"/>
    </location>
</feature>
<gene>
    <name evidence="3" type="ORF">J0S82_009049</name>
</gene>
<keyword evidence="4" id="KW-1185">Reference proteome</keyword>
<comment type="caution">
    <text evidence="3">The sequence shown here is derived from an EMBL/GenBank/DDBJ whole genome shotgun (WGS) entry which is preliminary data.</text>
</comment>
<protein>
    <submittedName>
        <fullName evidence="3">Uncharacterized protein</fullName>
    </submittedName>
</protein>
<reference evidence="3" key="1">
    <citation type="journal article" date="2021" name="Evol. Appl.">
        <title>The genome of the Pyrenean desman and the effects of bottlenecks and inbreeding on the genomic landscape of an endangered species.</title>
        <authorList>
            <person name="Escoda L."/>
            <person name="Castresana J."/>
        </authorList>
    </citation>
    <scope>NUCLEOTIDE SEQUENCE</scope>
    <source>
        <strain evidence="3">IBE-C5619</strain>
    </source>
</reference>
<feature type="compositionally biased region" description="Low complexity" evidence="1">
    <location>
        <begin position="506"/>
        <end position="517"/>
    </location>
</feature>
<dbReference type="AlphaFoldDB" id="A0A8J6DVX3"/>
<organism evidence="3 4">
    <name type="scientific">Galemys pyrenaicus</name>
    <name type="common">Iberian desman</name>
    <name type="synonym">Pyrenean desman</name>
    <dbReference type="NCBI Taxonomy" id="202257"/>
    <lineage>
        <taxon>Eukaryota</taxon>
        <taxon>Metazoa</taxon>
        <taxon>Chordata</taxon>
        <taxon>Craniata</taxon>
        <taxon>Vertebrata</taxon>
        <taxon>Euteleostomi</taxon>
        <taxon>Mammalia</taxon>
        <taxon>Eutheria</taxon>
        <taxon>Laurasiatheria</taxon>
        <taxon>Eulipotyphla</taxon>
        <taxon>Talpidae</taxon>
        <taxon>Galemys</taxon>
    </lineage>
</organism>
<dbReference type="EMBL" id="JAGFMF010011574">
    <property type="protein sequence ID" value="KAG8520298.1"/>
    <property type="molecule type" value="Genomic_DNA"/>
</dbReference>
<evidence type="ECO:0000256" key="1">
    <source>
        <dbReference type="SAM" id="MobiDB-lite"/>
    </source>
</evidence>
<name>A0A8J6DVX3_GALPY</name>
<feature type="compositionally biased region" description="Polar residues" evidence="1">
    <location>
        <begin position="452"/>
        <end position="466"/>
    </location>
</feature>
<dbReference type="Proteomes" id="UP000700334">
    <property type="component" value="Unassembled WGS sequence"/>
</dbReference>
<keyword evidence="2" id="KW-0472">Membrane</keyword>
<sequence>TSSPELRCDYETDEVSGLRAEVTKHSWTFPHHRHLSSAVCCAASTSSMDLMEKAWALRGKSTRSNPCPSRRIMKVIRLFKDTTKGSKLAELPRFTGSSPLMSAVGEGAWHKRSLGIRPSKNPSPALCCPVSPAELWCMLSLPLTLSCSFPPDLSTSTLRMSFLKSSTPVFSRTSPPCTVPEKDKWQRDKPRGESDCVCCPAVRVRARVCVCMCAGFVVRVQDAAGLYQGTSASDAFQSPNAWEGGQRPAPGPPALLCLHLKDTPAGCRAWPAHVSLPDIPANTLSPEWAVLLLSAVRASLGLRKVSGFSPSRHWYNDGHLRCCVHAYVGMRNLLADSHGAWSFTVRWSYSVTQKRRGRACQQDESQLAGSYCAWPSMQAALVKTDEDGHEVGTRNDPYWLTIFQLSSVSYASYISGDALEGTGEKYSLLTNRQRAHPCPETVQLFTARGAGSPSSHFQWPPTNQGPQRRREHREVHAAQRPSLRARSVGPRRGAGRGTRGQRAEEPGGPALSPRGRPAAPPRPAPAGPAPHSPVALPRLTRVLATFPLWVMFLLCFSLAIRIRCLATMARALGSALDSHLQGSPVSPGPGRAVPPGLALQVARRGRALRTRSQPPTFWLQREARARTEVIFHLRKPSPTSSPSFRSPQLPNQRAPMQPLPGVLFSHRAHRCGLQMRTESARGEGPCLVGMGQPKAAGEGSSGHEHLCAQGRGRICTRFLGRERTQTPGERLGRQLLRHGRKVSLLTGPELVGEPSKGAPLSGV</sequence>
<evidence type="ECO:0000256" key="2">
    <source>
        <dbReference type="SAM" id="Phobius"/>
    </source>
</evidence>
<evidence type="ECO:0000313" key="3">
    <source>
        <dbReference type="EMBL" id="KAG8520298.1"/>
    </source>
</evidence>
<keyword evidence="2" id="KW-1133">Transmembrane helix</keyword>